<dbReference type="HOGENOM" id="CLU_000445_69_8_0"/>
<keyword evidence="1 2" id="KW-0597">Phosphoprotein</keyword>
<keyword evidence="6" id="KW-1185">Reference proteome</keyword>
<dbReference type="InterPro" id="IPR011006">
    <property type="entry name" value="CheY-like_superfamily"/>
</dbReference>
<dbReference type="Gene3D" id="3.40.50.2300">
    <property type="match status" value="1"/>
</dbReference>
<feature type="modified residue" description="4-aspartylphosphate" evidence="2">
    <location>
        <position position="62"/>
    </location>
</feature>
<feature type="region of interest" description="Disordered" evidence="3">
    <location>
        <begin position="130"/>
        <end position="151"/>
    </location>
</feature>
<dbReference type="PANTHER" id="PTHR44591:SF19">
    <property type="entry name" value="TWO-COMPONENT RESPONSE REGULATOR-RELATED"/>
    <property type="match status" value="1"/>
</dbReference>
<evidence type="ECO:0000313" key="6">
    <source>
        <dbReference type="Proteomes" id="UP000030661"/>
    </source>
</evidence>
<dbReference type="InterPro" id="IPR001789">
    <property type="entry name" value="Sig_transdc_resp-reg_receiver"/>
</dbReference>
<protein>
    <submittedName>
        <fullName evidence="5">Two-component response regulator</fullName>
    </submittedName>
</protein>
<evidence type="ECO:0000256" key="3">
    <source>
        <dbReference type="SAM" id="MobiDB-lite"/>
    </source>
</evidence>
<proteinExistence type="predicted"/>
<evidence type="ECO:0000259" key="4">
    <source>
        <dbReference type="PROSITE" id="PS50110"/>
    </source>
</evidence>
<reference evidence="5" key="1">
    <citation type="journal article" date="2015" name="PeerJ">
        <title>First genomic representation of candidate bacterial phylum KSB3 points to enhanced environmental sensing as a trigger of wastewater bulking.</title>
        <authorList>
            <person name="Sekiguchi Y."/>
            <person name="Ohashi A."/>
            <person name="Parks D.H."/>
            <person name="Yamauchi T."/>
            <person name="Tyson G.W."/>
            <person name="Hugenholtz P."/>
        </authorList>
    </citation>
    <scope>NUCLEOTIDE SEQUENCE [LARGE SCALE GENOMIC DNA]</scope>
</reference>
<dbReference type="Proteomes" id="UP000030661">
    <property type="component" value="Unassembled WGS sequence"/>
</dbReference>
<dbReference type="SUPFAM" id="SSF52172">
    <property type="entry name" value="CheY-like"/>
    <property type="match status" value="1"/>
</dbReference>
<dbReference type="PANTHER" id="PTHR44591">
    <property type="entry name" value="STRESS RESPONSE REGULATOR PROTEIN 1"/>
    <property type="match status" value="1"/>
</dbReference>
<dbReference type="InterPro" id="IPR050595">
    <property type="entry name" value="Bact_response_regulator"/>
</dbReference>
<dbReference type="EMBL" id="DF820476">
    <property type="protein sequence ID" value="GAK61010.1"/>
    <property type="molecule type" value="Genomic_DNA"/>
</dbReference>
<organism evidence="5">
    <name type="scientific">Vecturithrix granuli</name>
    <dbReference type="NCBI Taxonomy" id="1499967"/>
    <lineage>
        <taxon>Bacteria</taxon>
        <taxon>Candidatus Moduliflexota</taxon>
        <taxon>Candidatus Vecturitrichia</taxon>
        <taxon>Candidatus Vecturitrichales</taxon>
        <taxon>Candidatus Vecturitrichaceae</taxon>
        <taxon>Candidatus Vecturithrix</taxon>
    </lineage>
</organism>
<dbReference type="SMART" id="SM00448">
    <property type="entry name" value="REC"/>
    <property type="match status" value="1"/>
</dbReference>
<evidence type="ECO:0000256" key="2">
    <source>
        <dbReference type="PROSITE-ProRule" id="PRU00169"/>
    </source>
</evidence>
<sequence length="151" mass="17060">MVKKAILCVDDEEIILTSLRDQLQNHFGDQYQYEFAESADEALEVIEELDQKGLEILIIVSDWLMPGMKGDEFLMRIHQQYPHIVKVMLTGQANEEAIERTQQGANLYRCLYKPWSETELMETLASGLSSTGDKACTRHSGGSQLSFGDVS</sequence>
<dbReference type="PROSITE" id="PS50110">
    <property type="entry name" value="RESPONSE_REGULATORY"/>
    <property type="match status" value="1"/>
</dbReference>
<dbReference type="STRING" id="1499967.U27_00908"/>
<dbReference type="GO" id="GO:0000160">
    <property type="term" value="P:phosphorelay signal transduction system"/>
    <property type="evidence" value="ECO:0007669"/>
    <property type="project" value="InterPro"/>
</dbReference>
<dbReference type="AlphaFoldDB" id="A0A081C8V5"/>
<evidence type="ECO:0000313" key="5">
    <source>
        <dbReference type="EMBL" id="GAK61010.1"/>
    </source>
</evidence>
<evidence type="ECO:0000256" key="1">
    <source>
        <dbReference type="ARBA" id="ARBA00022553"/>
    </source>
</evidence>
<feature type="domain" description="Response regulatory" evidence="4">
    <location>
        <begin position="5"/>
        <end position="128"/>
    </location>
</feature>
<feature type="compositionally biased region" description="Polar residues" evidence="3">
    <location>
        <begin position="140"/>
        <end position="151"/>
    </location>
</feature>
<name>A0A081C8V5_VECG1</name>
<dbReference type="Pfam" id="PF00072">
    <property type="entry name" value="Response_reg"/>
    <property type="match status" value="1"/>
</dbReference>
<dbReference type="eggNOG" id="COG0784">
    <property type="taxonomic scope" value="Bacteria"/>
</dbReference>
<gene>
    <name evidence="5" type="ORF">U27_00908</name>
</gene>
<accession>A0A081C8V5</accession>